<dbReference type="Proteomes" id="UP000594364">
    <property type="component" value="Chromosome 5"/>
</dbReference>
<sequence>MGWPYGFPALSHEEKQLRRQALDFYACMAHYSALAPALIFLLYRVSRRVVYQAGRASASNEQGRYAPVPRSPVPRSPVVRAHQQGTASASEITVKWRRLTWWLGDDVYFAGSHCGQWDEWVIGALWTAWLLVLTVKGTGNDYFHLTKRLGAIAVSQLPIQYLLALKALNPFAWAFRSSHEHVNRYHRVLGRIIYGLLLLHLILYNAYFIYAGIWLRRIFNPVVFCGVVASLGFHGILATATRAARKYSYRIFFVTHLVVAMLMPVLLFFHASSARFFIIEAVVVFIADLAVRRVTTIDAPSTLETIPGTALVKITSSIPAHKLANFRAIPGSHIYLSIPPSSRTTTVPASKSGVVDYLHNPLTVAAVDERHGTISFVARVRSGPMTNILSAFSSATSQPTTETRKTVLGIEGPYGTMTARFGDLLSWGPTRVLLVSGGVGATFTLPIYHALQSELPSAKLQLIWAIRGAGDATWAVSDATTGRSVLEDPSIQLFLTGDMGVADEREDAAAGGDVELSQLRRSSGRVASKKQNRKRPNFDKIVGDIFRQGSSDSVAVIVCGPLEMTREVRQRVGPWARKGRRVWWHSETFGW</sequence>
<dbReference type="OrthoDB" id="10006946at2759"/>
<evidence type="ECO:0000256" key="9">
    <source>
        <dbReference type="ARBA" id="ARBA00023136"/>
    </source>
</evidence>
<keyword evidence="4 11" id="KW-0812">Transmembrane</keyword>
<reference evidence="13 14" key="1">
    <citation type="journal article" date="2018" name="PLoS Genet.">
        <title>Repeat elements organise 3D genome structure and mediate transcription in the filamentous fungus Epichloe festucae.</title>
        <authorList>
            <person name="Winter D.J."/>
            <person name="Ganley A.R.D."/>
            <person name="Young C.A."/>
            <person name="Liachko I."/>
            <person name="Schardl C.L."/>
            <person name="Dupont P.Y."/>
            <person name="Berry D."/>
            <person name="Ram A."/>
            <person name="Scott B."/>
            <person name="Cox M.P."/>
        </authorList>
    </citation>
    <scope>NUCLEOTIDE SEQUENCE [LARGE SCALE GENOMIC DNA]</scope>
    <source>
        <strain evidence="13 14">Fl1</strain>
    </source>
</reference>
<comment type="subcellular location">
    <subcellularLocation>
        <location evidence="1">Membrane</location>
        <topology evidence="1">Multi-pass membrane protein</topology>
    </subcellularLocation>
</comment>
<protein>
    <recommendedName>
        <fullName evidence="12">FAD-binding FR-type domain-containing protein</fullName>
    </recommendedName>
</protein>
<accession>A0A7U3SM20</accession>
<dbReference type="EMBL" id="CP031389">
    <property type="protein sequence ID" value="QPH10324.1"/>
    <property type="molecule type" value="Genomic_DNA"/>
</dbReference>
<dbReference type="AlphaFoldDB" id="A0A7U3SM20"/>
<keyword evidence="14" id="KW-1185">Reference proteome</keyword>
<dbReference type="InterPro" id="IPR051410">
    <property type="entry name" value="Ferric/Cupric_Reductase"/>
</dbReference>
<dbReference type="Pfam" id="PF08030">
    <property type="entry name" value="NAD_binding_6"/>
    <property type="match status" value="1"/>
</dbReference>
<evidence type="ECO:0000256" key="3">
    <source>
        <dbReference type="ARBA" id="ARBA00022448"/>
    </source>
</evidence>
<keyword evidence="9 11" id="KW-0472">Membrane</keyword>
<dbReference type="GO" id="GO:0006879">
    <property type="term" value="P:intracellular iron ion homeostasis"/>
    <property type="evidence" value="ECO:0007669"/>
    <property type="project" value="TreeGrafter"/>
</dbReference>
<proteinExistence type="inferred from homology"/>
<evidence type="ECO:0000256" key="8">
    <source>
        <dbReference type="ARBA" id="ARBA00023065"/>
    </source>
</evidence>
<dbReference type="SUPFAM" id="SSF52343">
    <property type="entry name" value="Ferredoxin reductase-like, C-terminal NADP-linked domain"/>
    <property type="match status" value="1"/>
</dbReference>
<keyword evidence="7" id="KW-0560">Oxidoreductase</keyword>
<feature type="transmembrane region" description="Helical" evidence="11">
    <location>
        <begin position="249"/>
        <end position="268"/>
    </location>
</feature>
<evidence type="ECO:0000256" key="11">
    <source>
        <dbReference type="SAM" id="Phobius"/>
    </source>
</evidence>
<keyword evidence="3" id="KW-0813">Transport</keyword>
<feature type="domain" description="FAD-binding FR-type" evidence="12">
    <location>
        <begin position="290"/>
        <end position="420"/>
    </location>
</feature>
<dbReference type="GO" id="GO:0006826">
    <property type="term" value="P:iron ion transport"/>
    <property type="evidence" value="ECO:0007669"/>
    <property type="project" value="TreeGrafter"/>
</dbReference>
<keyword evidence="10" id="KW-0325">Glycoprotein</keyword>
<evidence type="ECO:0000256" key="4">
    <source>
        <dbReference type="ARBA" id="ARBA00022692"/>
    </source>
</evidence>
<keyword evidence="5" id="KW-0249">Electron transport</keyword>
<dbReference type="SFLD" id="SFLDG01168">
    <property type="entry name" value="Ferric_reductase_subgroup_(FRE"/>
    <property type="match status" value="1"/>
</dbReference>
<dbReference type="Gene3D" id="3.40.50.80">
    <property type="entry name" value="Nucleotide-binding domain of ferredoxin-NADP reductase (FNR) module"/>
    <property type="match status" value="1"/>
</dbReference>
<dbReference type="PROSITE" id="PS51384">
    <property type="entry name" value="FAD_FR"/>
    <property type="match status" value="1"/>
</dbReference>
<feature type="transmembrane region" description="Helical" evidence="11">
    <location>
        <begin position="22"/>
        <end position="43"/>
    </location>
</feature>
<keyword evidence="8" id="KW-0406">Ion transport</keyword>
<dbReference type="PANTHER" id="PTHR32361">
    <property type="entry name" value="FERRIC/CUPRIC REDUCTASE TRANSMEMBRANE COMPONENT"/>
    <property type="match status" value="1"/>
</dbReference>
<gene>
    <name evidence="13" type="ORF">C2857_001588</name>
</gene>
<dbReference type="PANTHER" id="PTHR32361:SF9">
    <property type="entry name" value="FERRIC REDUCTASE TRANSMEMBRANE COMPONENT 3-RELATED"/>
    <property type="match status" value="1"/>
</dbReference>
<dbReference type="Pfam" id="PF01794">
    <property type="entry name" value="Ferric_reduct"/>
    <property type="match status" value="1"/>
</dbReference>
<evidence type="ECO:0000256" key="10">
    <source>
        <dbReference type="ARBA" id="ARBA00023180"/>
    </source>
</evidence>
<evidence type="ECO:0000313" key="14">
    <source>
        <dbReference type="Proteomes" id="UP000594364"/>
    </source>
</evidence>
<dbReference type="GO" id="GO:0000293">
    <property type="term" value="F:ferric-chelate reductase activity"/>
    <property type="evidence" value="ECO:0007669"/>
    <property type="project" value="UniProtKB-ARBA"/>
</dbReference>
<dbReference type="GO" id="GO:0015677">
    <property type="term" value="P:copper ion import"/>
    <property type="evidence" value="ECO:0007669"/>
    <property type="project" value="TreeGrafter"/>
</dbReference>
<dbReference type="InterPro" id="IPR013112">
    <property type="entry name" value="FAD-bd_8"/>
</dbReference>
<evidence type="ECO:0000256" key="2">
    <source>
        <dbReference type="ARBA" id="ARBA00006278"/>
    </source>
</evidence>
<evidence type="ECO:0000256" key="1">
    <source>
        <dbReference type="ARBA" id="ARBA00004141"/>
    </source>
</evidence>
<evidence type="ECO:0000313" key="13">
    <source>
        <dbReference type="EMBL" id="QPH10324.1"/>
    </source>
</evidence>
<evidence type="ECO:0000256" key="6">
    <source>
        <dbReference type="ARBA" id="ARBA00022989"/>
    </source>
</evidence>
<dbReference type="InterPro" id="IPR017927">
    <property type="entry name" value="FAD-bd_FR_type"/>
</dbReference>
<dbReference type="GO" id="GO:0005886">
    <property type="term" value="C:plasma membrane"/>
    <property type="evidence" value="ECO:0007669"/>
    <property type="project" value="TreeGrafter"/>
</dbReference>
<dbReference type="SFLD" id="SFLDS00052">
    <property type="entry name" value="Ferric_Reductase_Domain"/>
    <property type="match status" value="1"/>
</dbReference>
<evidence type="ECO:0000256" key="7">
    <source>
        <dbReference type="ARBA" id="ARBA00023002"/>
    </source>
</evidence>
<organism evidence="13 14">
    <name type="scientific">Epichloe festucae (strain Fl1)</name>
    <dbReference type="NCBI Taxonomy" id="877507"/>
    <lineage>
        <taxon>Eukaryota</taxon>
        <taxon>Fungi</taxon>
        <taxon>Dikarya</taxon>
        <taxon>Ascomycota</taxon>
        <taxon>Pezizomycotina</taxon>
        <taxon>Sordariomycetes</taxon>
        <taxon>Hypocreomycetidae</taxon>
        <taxon>Hypocreales</taxon>
        <taxon>Clavicipitaceae</taxon>
        <taxon>Epichloe</taxon>
    </lineage>
</organism>
<feature type="transmembrane region" description="Helical" evidence="11">
    <location>
        <begin position="218"/>
        <end position="237"/>
    </location>
</feature>
<evidence type="ECO:0000259" key="12">
    <source>
        <dbReference type="PROSITE" id="PS51384"/>
    </source>
</evidence>
<dbReference type="CDD" id="cd06186">
    <property type="entry name" value="NOX_Duox_like_FAD_NADP"/>
    <property type="match status" value="1"/>
</dbReference>
<comment type="similarity">
    <text evidence="2">Belongs to the ferric reductase (FRE) family.</text>
</comment>
<evidence type="ECO:0000256" key="5">
    <source>
        <dbReference type="ARBA" id="ARBA00022982"/>
    </source>
</evidence>
<name>A0A7U3SM20_EPIFF</name>
<dbReference type="InterPro" id="IPR013130">
    <property type="entry name" value="Fe3_Rdtase_TM_dom"/>
</dbReference>
<dbReference type="InterPro" id="IPR039261">
    <property type="entry name" value="FNR_nucleotide-bd"/>
</dbReference>
<feature type="transmembrane region" description="Helical" evidence="11">
    <location>
        <begin position="192"/>
        <end position="212"/>
    </location>
</feature>
<dbReference type="InterPro" id="IPR013121">
    <property type="entry name" value="Fe_red_NAD-bd_6"/>
</dbReference>
<keyword evidence="6 11" id="KW-1133">Transmembrane helix</keyword>
<dbReference type="Pfam" id="PF08022">
    <property type="entry name" value="FAD_binding_8"/>
    <property type="match status" value="1"/>
</dbReference>